<dbReference type="NCBIfam" id="NF047658">
    <property type="entry name" value="HYC_CC_PP"/>
    <property type="match status" value="1"/>
</dbReference>
<organism evidence="1 2">
    <name type="scientific">Gelidibacter algens</name>
    <dbReference type="NCBI Taxonomy" id="49280"/>
    <lineage>
        <taxon>Bacteria</taxon>
        <taxon>Pseudomonadati</taxon>
        <taxon>Bacteroidota</taxon>
        <taxon>Flavobacteriia</taxon>
        <taxon>Flavobacteriales</taxon>
        <taxon>Flavobacteriaceae</taxon>
        <taxon>Gelidibacter</taxon>
    </lineage>
</organism>
<keyword evidence="2" id="KW-1185">Reference proteome</keyword>
<sequence>MVTTFFRTFAAMYQNSSHKIFSVALGFLVLLSTVSFTMEKHFCGDTLIDTAIFSQADTCGMDVEGTSITSEEQSCCKNEVEHVKGQDQLKKASFEDFNFDQQLTLTALLYNYINLFEGLSEQVIPHKNYTPPNLVVDIQVLDQVFII</sequence>
<dbReference type="AlphaFoldDB" id="A0A327S0V2"/>
<comment type="caution">
    <text evidence="1">The sequence shown here is derived from an EMBL/GenBank/DDBJ whole genome shotgun (WGS) entry which is preliminary data.</text>
</comment>
<evidence type="ECO:0008006" key="3">
    <source>
        <dbReference type="Google" id="ProtNLM"/>
    </source>
</evidence>
<reference evidence="1 2" key="1">
    <citation type="submission" date="2018-06" db="EMBL/GenBank/DDBJ databases">
        <title>Genomic Encyclopedia of Archaeal and Bacterial Type Strains, Phase II (KMG-II): from individual species to whole genera.</title>
        <authorList>
            <person name="Goeker M."/>
        </authorList>
    </citation>
    <scope>NUCLEOTIDE SEQUENCE [LARGE SCALE GENOMIC DNA]</scope>
    <source>
        <strain evidence="1 2">DSM 12408</strain>
    </source>
</reference>
<dbReference type="EMBL" id="QLLQ01000010">
    <property type="protein sequence ID" value="RAJ22355.1"/>
    <property type="molecule type" value="Genomic_DNA"/>
</dbReference>
<dbReference type="InterPro" id="IPR058060">
    <property type="entry name" value="HYC_CC_PP"/>
</dbReference>
<dbReference type="InterPro" id="IPR058512">
    <property type="entry name" value="DUF8199"/>
</dbReference>
<dbReference type="Proteomes" id="UP000248987">
    <property type="component" value="Unassembled WGS sequence"/>
</dbReference>
<protein>
    <recommendedName>
        <fullName evidence="3">Secreted protein</fullName>
    </recommendedName>
</protein>
<dbReference type="Pfam" id="PF26622">
    <property type="entry name" value="DUF8199"/>
    <property type="match status" value="1"/>
</dbReference>
<gene>
    <name evidence="1" type="ORF">LX77_02667</name>
</gene>
<name>A0A327S0V2_9FLAO</name>
<proteinExistence type="predicted"/>
<accession>A0A327S0V2</accession>
<evidence type="ECO:0000313" key="2">
    <source>
        <dbReference type="Proteomes" id="UP000248987"/>
    </source>
</evidence>
<evidence type="ECO:0000313" key="1">
    <source>
        <dbReference type="EMBL" id="RAJ22355.1"/>
    </source>
</evidence>